<dbReference type="EMBL" id="OOFM01000002">
    <property type="protein sequence ID" value="SPL62434.1"/>
    <property type="molecule type" value="Genomic_DNA"/>
</dbReference>
<dbReference type="SUPFAM" id="SSF52172">
    <property type="entry name" value="CheY-like"/>
    <property type="match status" value="1"/>
</dbReference>
<dbReference type="PROSITE" id="PS00622">
    <property type="entry name" value="HTH_LUXR_1"/>
    <property type="match status" value="1"/>
</dbReference>
<evidence type="ECO:0000313" key="9">
    <source>
        <dbReference type="Proteomes" id="UP000246073"/>
    </source>
</evidence>
<comment type="caution">
    <text evidence="5">Lacks conserved residue(s) required for the propagation of feature annotation.</text>
</comment>
<evidence type="ECO:0000256" key="3">
    <source>
        <dbReference type="ARBA" id="ARBA00023125"/>
    </source>
</evidence>
<protein>
    <recommendedName>
        <fullName evidence="1">Flagellar transcriptional regulator FtcR</fullName>
    </recommendedName>
</protein>
<dbReference type="GO" id="GO:0000160">
    <property type="term" value="P:phosphorelay signal transduction system"/>
    <property type="evidence" value="ECO:0007669"/>
    <property type="project" value="InterPro"/>
</dbReference>
<dbReference type="SMART" id="SM00421">
    <property type="entry name" value="HTH_LUXR"/>
    <property type="match status" value="1"/>
</dbReference>
<dbReference type="PANTHER" id="PTHR44688">
    <property type="entry name" value="DNA-BINDING TRANSCRIPTIONAL ACTIVATOR DEVR_DOSR"/>
    <property type="match status" value="1"/>
</dbReference>
<dbReference type="Gene3D" id="3.40.50.2300">
    <property type="match status" value="1"/>
</dbReference>
<feature type="domain" description="Response regulatory" evidence="7">
    <location>
        <begin position="1"/>
        <end position="39"/>
    </location>
</feature>
<dbReference type="Pfam" id="PF00196">
    <property type="entry name" value="GerE"/>
    <property type="match status" value="1"/>
</dbReference>
<sequence length="122" mass="13608">MTGHADIPMSVRAMKAGAIDFLTKPFRDQDLIDAVAGAIQRDEVLRKESQSRAALERLLVSLTPREREVMKAVVNGSMNKQIAAEFGISQVTVKLHRSNVMRKMQARSLADLVRKAEILNYS</sequence>
<dbReference type="CDD" id="cd06170">
    <property type="entry name" value="LuxR_C_like"/>
    <property type="match status" value="1"/>
</dbReference>
<feature type="domain" description="HTH luxR-type" evidence="6">
    <location>
        <begin position="55"/>
        <end position="120"/>
    </location>
</feature>
<dbReference type="InterPro" id="IPR001789">
    <property type="entry name" value="Sig_transdc_resp-reg_receiver"/>
</dbReference>
<dbReference type="GO" id="GO:0003677">
    <property type="term" value="F:DNA binding"/>
    <property type="evidence" value="ECO:0007669"/>
    <property type="project" value="UniProtKB-KW"/>
</dbReference>
<dbReference type="InterPro" id="IPR000792">
    <property type="entry name" value="Tscrpt_reg_LuxR_C"/>
</dbReference>
<name>A0A2P9HE90_9HYPH</name>
<dbReference type="InterPro" id="IPR011006">
    <property type="entry name" value="CheY-like_superfamily"/>
</dbReference>
<evidence type="ECO:0000256" key="2">
    <source>
        <dbReference type="ARBA" id="ARBA00023015"/>
    </source>
</evidence>
<reference evidence="9" key="1">
    <citation type="submission" date="2017-12" db="EMBL/GenBank/DDBJ databases">
        <authorList>
            <person name="Diaz M."/>
        </authorList>
    </citation>
    <scope>NUCLEOTIDE SEQUENCE [LARGE SCALE GENOMIC DNA]</scope>
    <source>
        <strain evidence="9">FI11154</strain>
    </source>
</reference>
<keyword evidence="3" id="KW-0238">DNA-binding</keyword>
<organism evidence="8 9">
    <name type="scientific">Ochrobactrum soli</name>
    <dbReference type="NCBI Taxonomy" id="2448455"/>
    <lineage>
        <taxon>Bacteria</taxon>
        <taxon>Pseudomonadati</taxon>
        <taxon>Pseudomonadota</taxon>
        <taxon>Alphaproteobacteria</taxon>
        <taxon>Hyphomicrobiales</taxon>
        <taxon>Brucellaceae</taxon>
        <taxon>Brucella/Ochrobactrum group</taxon>
        <taxon>Ochrobactrum</taxon>
    </lineage>
</organism>
<evidence type="ECO:0000256" key="1">
    <source>
        <dbReference type="ARBA" id="ARBA00015404"/>
    </source>
</evidence>
<dbReference type="AlphaFoldDB" id="A0A2P9HE90"/>
<keyword evidence="2" id="KW-0805">Transcription regulation</keyword>
<dbReference type="InterPro" id="IPR036388">
    <property type="entry name" value="WH-like_DNA-bd_sf"/>
</dbReference>
<evidence type="ECO:0000259" key="7">
    <source>
        <dbReference type="PROSITE" id="PS50110"/>
    </source>
</evidence>
<evidence type="ECO:0000313" key="8">
    <source>
        <dbReference type="EMBL" id="SPL62434.1"/>
    </source>
</evidence>
<dbReference type="PROSITE" id="PS50110">
    <property type="entry name" value="RESPONSE_REGULATORY"/>
    <property type="match status" value="1"/>
</dbReference>
<dbReference type="Proteomes" id="UP000246073">
    <property type="component" value="Unassembled WGS sequence"/>
</dbReference>
<proteinExistence type="predicted"/>
<dbReference type="Gene3D" id="1.10.10.10">
    <property type="entry name" value="Winged helix-like DNA-binding domain superfamily/Winged helix DNA-binding domain"/>
    <property type="match status" value="1"/>
</dbReference>
<dbReference type="InterPro" id="IPR016032">
    <property type="entry name" value="Sig_transdc_resp-reg_C-effctor"/>
</dbReference>
<evidence type="ECO:0000256" key="5">
    <source>
        <dbReference type="PROSITE-ProRule" id="PRU00169"/>
    </source>
</evidence>
<dbReference type="PROSITE" id="PS50043">
    <property type="entry name" value="HTH_LUXR_2"/>
    <property type="match status" value="1"/>
</dbReference>
<dbReference type="PANTHER" id="PTHR44688:SF16">
    <property type="entry name" value="DNA-BINDING TRANSCRIPTIONAL ACTIVATOR DEVR_DOSR"/>
    <property type="match status" value="1"/>
</dbReference>
<dbReference type="GO" id="GO:0006355">
    <property type="term" value="P:regulation of DNA-templated transcription"/>
    <property type="evidence" value="ECO:0007669"/>
    <property type="project" value="InterPro"/>
</dbReference>
<gene>
    <name evidence="8" type="ORF">OHAE_5502</name>
</gene>
<keyword evidence="4" id="KW-0804">Transcription</keyword>
<accession>A0A2P9HE90</accession>
<dbReference type="SUPFAM" id="SSF46894">
    <property type="entry name" value="C-terminal effector domain of the bipartite response regulators"/>
    <property type="match status" value="1"/>
</dbReference>
<evidence type="ECO:0000259" key="6">
    <source>
        <dbReference type="PROSITE" id="PS50043"/>
    </source>
</evidence>
<dbReference type="PRINTS" id="PR00038">
    <property type="entry name" value="HTHLUXR"/>
</dbReference>
<evidence type="ECO:0000256" key="4">
    <source>
        <dbReference type="ARBA" id="ARBA00023163"/>
    </source>
</evidence>